<feature type="transmembrane region" description="Helical" evidence="1">
    <location>
        <begin position="188"/>
        <end position="204"/>
    </location>
</feature>
<comment type="caution">
    <text evidence="3">The sequence shown here is derived from an EMBL/GenBank/DDBJ whole genome shotgun (WGS) entry which is preliminary data.</text>
</comment>
<dbReference type="EMBL" id="AFOJ01000008">
    <property type="protein sequence ID" value="EGM49936.1"/>
    <property type="molecule type" value="Genomic_DNA"/>
</dbReference>
<feature type="domain" description="Prepilin peptidase A24 N-terminal" evidence="2">
    <location>
        <begin position="75"/>
        <end position="154"/>
    </location>
</feature>
<dbReference type="PANTHER" id="PTHR30487:SF0">
    <property type="entry name" value="PREPILIN LEADER PEPTIDASE_N-METHYLTRANSFERASE-RELATED"/>
    <property type="match status" value="1"/>
</dbReference>
<evidence type="ECO:0000313" key="3">
    <source>
        <dbReference type="EMBL" id="EGM49936.1"/>
    </source>
</evidence>
<evidence type="ECO:0000256" key="1">
    <source>
        <dbReference type="SAM" id="Phobius"/>
    </source>
</evidence>
<gene>
    <name evidence="3" type="ORF">LRU_02272</name>
</gene>
<dbReference type="Proteomes" id="UP000002971">
    <property type="component" value="Unassembled WGS sequence"/>
</dbReference>
<feature type="transmembrane region" description="Helical" evidence="1">
    <location>
        <begin position="238"/>
        <end position="269"/>
    </location>
</feature>
<dbReference type="GO" id="GO:0006465">
    <property type="term" value="P:signal peptide processing"/>
    <property type="evidence" value="ECO:0007669"/>
    <property type="project" value="TreeGrafter"/>
</dbReference>
<organism evidence="3 4">
    <name type="scientific">Ligilactobacillus ruminis SPM0211</name>
    <dbReference type="NCBI Taxonomy" id="1040964"/>
    <lineage>
        <taxon>Bacteria</taxon>
        <taxon>Bacillati</taxon>
        <taxon>Bacillota</taxon>
        <taxon>Bacilli</taxon>
        <taxon>Lactobacillales</taxon>
        <taxon>Lactobacillaceae</taxon>
        <taxon>Ligilactobacillus</taxon>
    </lineage>
</organism>
<keyword evidence="1" id="KW-0472">Membrane</keyword>
<dbReference type="PANTHER" id="PTHR30487">
    <property type="entry name" value="TYPE 4 PREPILIN-LIKE PROTEINS LEADER PEPTIDE-PROCESSING ENZYME"/>
    <property type="match status" value="1"/>
</dbReference>
<keyword evidence="1" id="KW-1133">Transmembrane helix</keyword>
<reference evidence="3 4" key="1">
    <citation type="journal article" date="2011" name="J. Bacteriol.">
        <title>Genome Sequence of Lactobacillus ruminis SPM0211, Isolated from a Fecal Sample from a Healthy Korean.</title>
        <authorList>
            <person name="Lee S."/>
            <person name="Cho Y.J."/>
            <person name="Lee A.H."/>
            <person name="Chun J."/>
            <person name="Ha N.J."/>
            <person name="Ko G."/>
        </authorList>
    </citation>
    <scope>NUCLEOTIDE SEQUENCE [LARGE SCALE GENOMIC DNA]</scope>
    <source>
        <strain evidence="3 4">SPM0211</strain>
    </source>
</reference>
<dbReference type="AlphaFoldDB" id="F7R3K2"/>
<dbReference type="InterPro" id="IPR050882">
    <property type="entry name" value="Prepilin_peptidase/N-MTase"/>
</dbReference>
<evidence type="ECO:0000259" key="2">
    <source>
        <dbReference type="Pfam" id="PF06750"/>
    </source>
</evidence>
<name>F7R3K2_9LACO</name>
<dbReference type="GO" id="GO:0004190">
    <property type="term" value="F:aspartic-type endopeptidase activity"/>
    <property type="evidence" value="ECO:0007669"/>
    <property type="project" value="TreeGrafter"/>
</dbReference>
<proteinExistence type="predicted"/>
<protein>
    <submittedName>
        <fullName evidence="3">Putative type IV prepilin leader peptidase</fullName>
    </submittedName>
</protein>
<feature type="transmembrane region" description="Helical" evidence="1">
    <location>
        <begin position="210"/>
        <end position="226"/>
    </location>
</feature>
<feature type="transmembrane region" description="Helical" evidence="1">
    <location>
        <begin position="58"/>
        <end position="91"/>
    </location>
</feature>
<feature type="transmembrane region" description="Helical" evidence="1">
    <location>
        <begin position="275"/>
        <end position="296"/>
    </location>
</feature>
<dbReference type="Pfam" id="PF06750">
    <property type="entry name" value="A24_N_bact"/>
    <property type="match status" value="1"/>
</dbReference>
<dbReference type="GO" id="GO:0005886">
    <property type="term" value="C:plasma membrane"/>
    <property type="evidence" value="ECO:0007669"/>
    <property type="project" value="TreeGrafter"/>
</dbReference>
<keyword evidence="1" id="KW-0812">Transmembrane</keyword>
<feature type="transmembrane region" description="Helical" evidence="1">
    <location>
        <begin position="163"/>
        <end position="181"/>
    </location>
</feature>
<accession>F7R3K2</accession>
<dbReference type="InterPro" id="IPR010627">
    <property type="entry name" value="Prepilin_pept_A24_N"/>
</dbReference>
<evidence type="ECO:0000313" key="4">
    <source>
        <dbReference type="Proteomes" id="UP000002971"/>
    </source>
</evidence>
<sequence length="298" mass="33783">MYVLLCANLLTASTISIPRENCSHKAPCIEYHAFMASVKSIFNFFLHKANFFKHFATLVIEVIILLLIFLIAFFIGASLASFAGCVAWRFANNVPQTIPRSFCENCGHALCFWQLIPVVGYLLQGGRCAFCKHKIPGHETLIEIMFGLFCGKIFLLHPDSPNLLTLFLSAWLLFLAWTDALKFCVPAASLYGGGALLLLCRIDALAQRNAIDWCFFLLLFCLMRLFEQKQMFGAADTFVCLILSVLFGIQNFCFLLFLSCCLIILHYAFFHQKMLPFIPFILCSYLFFGCFFPQVINV</sequence>